<feature type="transmembrane region" description="Helical" evidence="6">
    <location>
        <begin position="243"/>
        <end position="262"/>
    </location>
</feature>
<dbReference type="PANTHER" id="PTHR23531:SF2">
    <property type="entry name" value="PERMEASE"/>
    <property type="match status" value="1"/>
</dbReference>
<keyword evidence="4 6" id="KW-1133">Transmembrane helix</keyword>
<keyword evidence="2" id="KW-0813">Transport</keyword>
<feature type="domain" description="Major facilitator superfamily (MFS) profile" evidence="7">
    <location>
        <begin position="9"/>
        <end position="387"/>
    </location>
</feature>
<evidence type="ECO:0000256" key="3">
    <source>
        <dbReference type="ARBA" id="ARBA00022692"/>
    </source>
</evidence>
<dbReference type="InterPro" id="IPR011701">
    <property type="entry name" value="MFS"/>
</dbReference>
<dbReference type="InterPro" id="IPR020846">
    <property type="entry name" value="MFS_dom"/>
</dbReference>
<reference evidence="8 9" key="1">
    <citation type="submission" date="2019-01" db="EMBL/GenBank/DDBJ databases">
        <title>Complete genome sequence of Cohnella hallensis HS21 isolated from Korean fir (Abies koreana) rhizospheric soil.</title>
        <authorList>
            <person name="Jiang L."/>
            <person name="Kang S.W."/>
            <person name="Kim S."/>
            <person name="Jung J."/>
            <person name="Kim C.Y."/>
            <person name="Kim D.H."/>
            <person name="Kim S.W."/>
            <person name="Lee J."/>
        </authorList>
    </citation>
    <scope>NUCLEOTIDE SEQUENCE [LARGE SCALE GENOMIC DNA]</scope>
    <source>
        <strain evidence="8 9">HS21</strain>
    </source>
</reference>
<dbReference type="GO" id="GO:0005886">
    <property type="term" value="C:plasma membrane"/>
    <property type="evidence" value="ECO:0007669"/>
    <property type="project" value="UniProtKB-SubCell"/>
</dbReference>
<dbReference type="RefSeq" id="WP_130615812.1">
    <property type="nucleotide sequence ID" value="NZ_AP019400.1"/>
</dbReference>
<dbReference type="Pfam" id="PF07690">
    <property type="entry name" value="MFS_1"/>
    <property type="match status" value="1"/>
</dbReference>
<dbReference type="GO" id="GO:0022857">
    <property type="term" value="F:transmembrane transporter activity"/>
    <property type="evidence" value="ECO:0007669"/>
    <property type="project" value="InterPro"/>
</dbReference>
<dbReference type="AlphaFoldDB" id="A0A3T1DE21"/>
<keyword evidence="5 6" id="KW-0472">Membrane</keyword>
<dbReference type="SUPFAM" id="SSF103473">
    <property type="entry name" value="MFS general substrate transporter"/>
    <property type="match status" value="1"/>
</dbReference>
<proteinExistence type="predicted"/>
<dbReference type="PROSITE" id="PS50850">
    <property type="entry name" value="MFS"/>
    <property type="match status" value="1"/>
</dbReference>
<feature type="transmembrane region" description="Helical" evidence="6">
    <location>
        <begin position="161"/>
        <end position="182"/>
    </location>
</feature>
<dbReference type="InterPro" id="IPR036259">
    <property type="entry name" value="MFS_trans_sf"/>
</dbReference>
<evidence type="ECO:0000313" key="8">
    <source>
        <dbReference type="EMBL" id="BBI36380.1"/>
    </source>
</evidence>
<evidence type="ECO:0000256" key="2">
    <source>
        <dbReference type="ARBA" id="ARBA00022448"/>
    </source>
</evidence>
<feature type="transmembrane region" description="Helical" evidence="6">
    <location>
        <begin position="333"/>
        <end position="357"/>
    </location>
</feature>
<feature type="transmembrane region" description="Helical" evidence="6">
    <location>
        <begin position="108"/>
        <end position="127"/>
    </location>
</feature>
<keyword evidence="9" id="KW-1185">Reference proteome</keyword>
<evidence type="ECO:0000256" key="4">
    <source>
        <dbReference type="ARBA" id="ARBA00022989"/>
    </source>
</evidence>
<evidence type="ECO:0000256" key="1">
    <source>
        <dbReference type="ARBA" id="ARBA00004651"/>
    </source>
</evidence>
<dbReference type="EMBL" id="AP019400">
    <property type="protein sequence ID" value="BBI36380.1"/>
    <property type="molecule type" value="Genomic_DNA"/>
</dbReference>
<feature type="transmembrane region" description="Helical" evidence="6">
    <location>
        <begin position="75"/>
        <end position="102"/>
    </location>
</feature>
<accession>A0A3T1DE21</accession>
<evidence type="ECO:0000256" key="5">
    <source>
        <dbReference type="ARBA" id="ARBA00023136"/>
    </source>
</evidence>
<evidence type="ECO:0000259" key="7">
    <source>
        <dbReference type="PROSITE" id="PS50850"/>
    </source>
</evidence>
<gene>
    <name evidence="8" type="ORF">KCTCHS21_57790</name>
</gene>
<feature type="transmembrane region" description="Helical" evidence="6">
    <location>
        <begin position="363"/>
        <end position="383"/>
    </location>
</feature>
<sequence>MKDALWTKNFMLLMISNLFLFLALEMLLPTLPVFAKDKGGTDTEVGLIIGLFTFSAVILRLFVGVASDRFGKKLLLIVGVFICLIGTASYLAASTIAIMFILRLFHGVGFGISTTLYGTAAADIVPASRRGEGLGFFGTGNAVAISIGPFLGIWLMESFGFSALFIVGAIILLLAILFTSFVSGKSFNENTENKQKLPSQPMPLLQRFVEPKALMPSLLALLMGFSFGGIISFITLFGKETGVQNIGFFFLVVAISEFLIRFVSGRIFDKRGRFWVLFPSAILCIIGCVLLYMTHSTSMLMLSGVFYGAGFGAMFPALQAWVIDRVEPHRRGVANATFFNAFDLGIGLGAILLGFVVTWTNYATMYLISSLFFVVYLMVYVKYERRMKILGNKF</sequence>
<feature type="transmembrane region" description="Helical" evidence="6">
    <location>
        <begin position="134"/>
        <end position="155"/>
    </location>
</feature>
<dbReference type="CDD" id="cd17489">
    <property type="entry name" value="MFS_YfcJ_like"/>
    <property type="match status" value="1"/>
</dbReference>
<comment type="subcellular location">
    <subcellularLocation>
        <location evidence="1">Cell membrane</location>
        <topology evidence="1">Multi-pass membrane protein</topology>
    </subcellularLocation>
</comment>
<dbReference type="InterPro" id="IPR052714">
    <property type="entry name" value="MFS_Exporter"/>
</dbReference>
<feature type="transmembrane region" description="Helical" evidence="6">
    <location>
        <begin position="299"/>
        <end position="321"/>
    </location>
</feature>
<feature type="transmembrane region" description="Helical" evidence="6">
    <location>
        <begin position="213"/>
        <end position="237"/>
    </location>
</feature>
<feature type="transmembrane region" description="Helical" evidence="6">
    <location>
        <begin position="274"/>
        <end position="293"/>
    </location>
</feature>
<dbReference type="Gene3D" id="1.20.1250.20">
    <property type="entry name" value="MFS general substrate transporter like domains"/>
    <property type="match status" value="1"/>
</dbReference>
<dbReference type="Proteomes" id="UP000289856">
    <property type="component" value="Chromosome"/>
</dbReference>
<evidence type="ECO:0000313" key="9">
    <source>
        <dbReference type="Proteomes" id="UP000289856"/>
    </source>
</evidence>
<dbReference type="PANTHER" id="PTHR23531">
    <property type="entry name" value="QUINOLENE RESISTANCE PROTEIN NORA"/>
    <property type="match status" value="1"/>
</dbReference>
<protein>
    <submittedName>
        <fullName evidence="8">MFS transporter</fullName>
    </submittedName>
</protein>
<organism evidence="8 9">
    <name type="scientific">Cohnella abietis</name>
    <dbReference type="NCBI Taxonomy" id="2507935"/>
    <lineage>
        <taxon>Bacteria</taxon>
        <taxon>Bacillati</taxon>
        <taxon>Bacillota</taxon>
        <taxon>Bacilli</taxon>
        <taxon>Bacillales</taxon>
        <taxon>Paenibacillaceae</taxon>
        <taxon>Cohnella</taxon>
    </lineage>
</organism>
<name>A0A3T1DE21_9BACL</name>
<keyword evidence="3 6" id="KW-0812">Transmembrane</keyword>
<feature type="transmembrane region" description="Helical" evidence="6">
    <location>
        <begin position="45"/>
        <end position="63"/>
    </location>
</feature>
<evidence type="ECO:0000256" key="6">
    <source>
        <dbReference type="SAM" id="Phobius"/>
    </source>
</evidence>
<dbReference type="OrthoDB" id="9814001at2"/>
<dbReference type="KEGG" id="cohn:KCTCHS21_57790"/>